<keyword evidence="2 9" id="KW-0963">Cytoplasm</keyword>
<dbReference type="GO" id="GO:0000932">
    <property type="term" value="C:P-body"/>
    <property type="evidence" value="ECO:0007669"/>
    <property type="project" value="TreeGrafter"/>
</dbReference>
<dbReference type="PANTHER" id="PTHR15728:SF0">
    <property type="entry name" value="PAN2-PAN3 DEADENYLATION COMPLEX CATALYTIC SUBUNIT PAN2"/>
    <property type="match status" value="1"/>
</dbReference>
<sequence length="1137" mass="126658">MSTLYHAIPPIAPGVDLFPIPVTALAFDPLSDTLWTGSDDGKIVAYHGTQGMRGVVFPVGGNYTVQNIIATDASVRAFGVSSDGLGAWTRGGVNKWFYRCNPNTSVTAMSNSSASIFFAATSAQELLSINVHTGNIVRKTPTFSTYNNLVDSHTGLVSGSLDGYVRIHDSRKSMDIVHNIQAHLSGVKGLEVGGNFLFTIGTGTRQGHPFPDPLVKIYDMRTMRALPPVPFSGGPAFLNRLPTKSSTIIVTSNEGLVNVVDASNPADSQFHQLSSASYITSVAVSPTGSYMAFGDADGIINLLTAAEDGADVPFNGFEGHPIEWADPPEEVPTIEWSETTPLNSVGMPYYHTQLLSSWTPRLISTSVVSPLPPKIPQQVLDTMKFNDNVAYATLPKELRGRRNVVVSGPKKSGGRFRHQVVKNNEPDTPVFEHDPEDVPKMYRKVEIEYSKFGVEDFDFGFYNHTEYSGLETHILNSYTNPLLQLLHYSRPIRTLAESHITADCRREHCLFCELGFVVRMLEDAKGTNCQSTNFCKTLGFMAQISNLIELIDYGRESAALNYAHMIQSCHRFLIENLSLEGNGYPQNPPLLPKYADGRQAPPSPITQIVGIHAKNVLTCGHCHTTREKDQIMHVIDLVYPRKPPTNSPSDGTDLASIVRTALLRHTTHKASCSACNKPSTTFESRRSISNQDLPHILALNACVFNEDSHQYWKDGRRQTFLKPTLEVRGQVNGHDEPEAVLYELRGLVVQVITKAKQGPTHLVALIKVPEAESTQQGDEDSSWYIFNDFSVQNISEEEALSFPGSWKVPAILYFERIDTQSQLDFRALPKAIDPSILCQDTNISMNRNPHMIKHECLSPEELPRPGALVAIDAEFVLMQQEETEYRSDGTKKVIRPARLSLARVSALRGDGISEGEPFIDDHIHTSEMIVDYLTEFSGIKFGDLDPQVSPHTLTPLKVVYKKLRLLVDRGCIFIGHGLSKDFRIINIFVPPYQVIDTVDLYYLPSRSRRLSLRFLAWFFFRDNIQTDTHDSIEDALTALKLYKTHLQFEAEGIFDRQLERIYKEGRQYNFKPPQAEGSPPVRPSSAGVMPVHPTQSNRPRNPFAPPPPDFNGHGNVPVFPRFFAPVPQAFPPNWRHR</sequence>
<dbReference type="GO" id="GO:0031251">
    <property type="term" value="C:PAN complex"/>
    <property type="evidence" value="ECO:0007669"/>
    <property type="project" value="UniProtKB-UniRule"/>
</dbReference>
<evidence type="ECO:0000256" key="9">
    <source>
        <dbReference type="HAMAP-Rule" id="MF_03182"/>
    </source>
</evidence>
<comment type="caution">
    <text evidence="12">The sequence shown here is derived from an EMBL/GenBank/DDBJ whole genome shotgun (WGS) entry which is preliminary data.</text>
</comment>
<comment type="function">
    <text evidence="9">Catalytic subunit of the poly(A)-nuclease (PAN) deadenylation complex, one of two cytoplasmic mRNA deadenylases involved in mRNA turnover. PAN specifically shortens poly(A) tails of RNA and the activity is stimulated by poly(A)-binding protein PAB1. PAN deadenylation is followed by rapid degradation of the shortened mRNA tails by the CCR4-NOT complex. Deadenylated mRNAs are then degraded by two alternative mechanisms, namely exosome-mediated 3'-5' exonucleolytic degradation, or deadenlyation-dependent mRNA decaping and subsequent 5'-3' exonucleolytic degradation by XRN1. May also be involved in post-transcriptional maturation of mRNA poly(A) tails.</text>
</comment>
<dbReference type="GO" id="GO:0003676">
    <property type="term" value="F:nucleic acid binding"/>
    <property type="evidence" value="ECO:0007669"/>
    <property type="project" value="InterPro"/>
</dbReference>
<protein>
    <recommendedName>
        <fullName evidence="9">PAN2-PAN3 deadenylation complex catalytic subunit PAN2</fullName>
        <ecNumber evidence="9">3.1.13.4</ecNumber>
    </recommendedName>
    <alternativeName>
        <fullName evidence="9">PAB1P-dependent poly(A)-specific ribonuclease</fullName>
    </alternativeName>
    <alternativeName>
        <fullName evidence="9">Poly(A)-nuclease deadenylation complex subunit 2</fullName>
        <shortName evidence="9">PAN deadenylation complex subunit 2</shortName>
    </alternativeName>
</protein>
<feature type="binding site" evidence="9">
    <location>
        <position position="874"/>
    </location>
    <ligand>
        <name>a divalent metal cation</name>
        <dbReference type="ChEBI" id="CHEBI:60240"/>
        <note>catalytic</note>
    </ligand>
</feature>
<evidence type="ECO:0000256" key="4">
    <source>
        <dbReference type="ARBA" id="ARBA00022664"/>
    </source>
</evidence>
<dbReference type="InterPro" id="IPR050785">
    <property type="entry name" value="PAN2-PAN3_catalytic_subunit"/>
</dbReference>
<dbReference type="InterPro" id="IPR001680">
    <property type="entry name" value="WD40_rpt"/>
</dbReference>
<dbReference type="InterPro" id="IPR048841">
    <property type="entry name" value="PAN2_N"/>
</dbReference>
<name>A0AAW0G5Z7_9APHY</name>
<comment type="catalytic activity">
    <reaction evidence="9">
        <text>Exonucleolytic cleavage of poly(A) to 5'-AMP.</text>
        <dbReference type="EC" id="3.1.13.4"/>
    </reaction>
</comment>
<dbReference type="GO" id="GO:0000289">
    <property type="term" value="P:nuclear-transcribed mRNA poly(A) tail shortening"/>
    <property type="evidence" value="ECO:0007669"/>
    <property type="project" value="UniProtKB-UniRule"/>
</dbReference>
<dbReference type="InterPro" id="IPR036397">
    <property type="entry name" value="RNaseH_sf"/>
</dbReference>
<dbReference type="InterPro" id="IPR013520">
    <property type="entry name" value="Ribonucl_H"/>
</dbReference>
<dbReference type="FunFam" id="3.30.420.10:FF:000028">
    <property type="entry name" value="PAN2-PAN3 deadenylation complex catalytic subunit PAN2"/>
    <property type="match status" value="1"/>
</dbReference>
<dbReference type="GO" id="GO:0046872">
    <property type="term" value="F:metal ion binding"/>
    <property type="evidence" value="ECO:0007669"/>
    <property type="project" value="UniProtKB-KW"/>
</dbReference>
<dbReference type="GO" id="GO:0006397">
    <property type="term" value="P:mRNA processing"/>
    <property type="evidence" value="ECO:0007669"/>
    <property type="project" value="UniProtKB-KW"/>
</dbReference>
<dbReference type="Proteomes" id="UP001385951">
    <property type="component" value="Unassembled WGS sequence"/>
</dbReference>
<keyword evidence="13" id="KW-1185">Reference proteome</keyword>
<dbReference type="EC" id="3.1.13.4" evidence="9"/>
<dbReference type="Pfam" id="PF20770">
    <property type="entry name" value="PAN2_N"/>
    <property type="match status" value="1"/>
</dbReference>
<dbReference type="Gene3D" id="3.90.70.10">
    <property type="entry name" value="Cysteine proteinases"/>
    <property type="match status" value="1"/>
</dbReference>
<dbReference type="Pfam" id="PF13423">
    <property type="entry name" value="UCH_1"/>
    <property type="match status" value="1"/>
</dbReference>
<dbReference type="Gene3D" id="3.30.420.10">
    <property type="entry name" value="Ribonuclease H-like superfamily/Ribonuclease H"/>
    <property type="match status" value="1"/>
</dbReference>
<comment type="activity regulation">
    <text evidence="9">Positively regulated by the regulatory subunit PAN3.</text>
</comment>
<keyword evidence="5 9" id="KW-0540">Nuclease</keyword>
<dbReference type="CDD" id="cd06143">
    <property type="entry name" value="PAN2_exo"/>
    <property type="match status" value="1"/>
</dbReference>
<evidence type="ECO:0000259" key="11">
    <source>
        <dbReference type="PROSITE" id="PS50235"/>
    </source>
</evidence>
<dbReference type="SUPFAM" id="SSF54001">
    <property type="entry name" value="Cysteine proteinases"/>
    <property type="match status" value="1"/>
</dbReference>
<dbReference type="PROSITE" id="PS50235">
    <property type="entry name" value="USP_3"/>
    <property type="match status" value="1"/>
</dbReference>
<evidence type="ECO:0000256" key="5">
    <source>
        <dbReference type="ARBA" id="ARBA00022722"/>
    </source>
</evidence>
<organism evidence="12 13">
    <name type="scientific">Cerrena zonata</name>
    <dbReference type="NCBI Taxonomy" id="2478898"/>
    <lineage>
        <taxon>Eukaryota</taxon>
        <taxon>Fungi</taxon>
        <taxon>Dikarya</taxon>
        <taxon>Basidiomycota</taxon>
        <taxon>Agaricomycotina</taxon>
        <taxon>Agaricomycetes</taxon>
        <taxon>Polyporales</taxon>
        <taxon>Cerrenaceae</taxon>
        <taxon>Cerrena</taxon>
    </lineage>
</organism>
<comment type="cofactor">
    <cofactor evidence="9">
        <name>a divalent metal cation</name>
        <dbReference type="ChEBI" id="CHEBI:60240"/>
    </cofactor>
    <text evidence="9">Binds 2 metal cations per subunit in the catalytic exonuclease domain.</text>
</comment>
<keyword evidence="7 9" id="KW-0378">Hydrolase</keyword>
<evidence type="ECO:0000256" key="6">
    <source>
        <dbReference type="ARBA" id="ARBA00022723"/>
    </source>
</evidence>
<feature type="binding site" evidence="9">
    <location>
        <position position="1034"/>
    </location>
    <ligand>
        <name>a divalent metal cation</name>
        <dbReference type="ChEBI" id="CHEBI:60240"/>
        <note>catalytic</note>
    </ligand>
</feature>
<dbReference type="HAMAP" id="MF_03182">
    <property type="entry name" value="PAN2"/>
    <property type="match status" value="1"/>
</dbReference>
<dbReference type="SMART" id="SM00479">
    <property type="entry name" value="EXOIII"/>
    <property type="match status" value="1"/>
</dbReference>
<dbReference type="SMART" id="SM00320">
    <property type="entry name" value="WD40"/>
    <property type="match status" value="4"/>
</dbReference>
<comment type="similarity">
    <text evidence="9">Belongs to the peptidase C19 family. PAN2 subfamily.</text>
</comment>
<evidence type="ECO:0000313" key="12">
    <source>
        <dbReference type="EMBL" id="KAK7689093.1"/>
    </source>
</evidence>
<dbReference type="InterPro" id="IPR028881">
    <property type="entry name" value="PAN2_UCH_dom"/>
</dbReference>
<dbReference type="InterPro" id="IPR030843">
    <property type="entry name" value="PAN2"/>
</dbReference>
<dbReference type="InterPro" id="IPR028889">
    <property type="entry name" value="USP"/>
</dbReference>
<evidence type="ECO:0000256" key="7">
    <source>
        <dbReference type="ARBA" id="ARBA00022801"/>
    </source>
</evidence>
<accession>A0AAW0G5Z7</accession>
<keyword evidence="8 9" id="KW-0269">Exonuclease</keyword>
<evidence type="ECO:0000256" key="1">
    <source>
        <dbReference type="ARBA" id="ARBA00004496"/>
    </source>
</evidence>
<gene>
    <name evidence="9" type="primary">PAN2</name>
    <name evidence="12" type="ORF">QCA50_007784</name>
</gene>
<dbReference type="InterPro" id="IPR012337">
    <property type="entry name" value="RNaseH-like_sf"/>
</dbReference>
<evidence type="ECO:0000256" key="8">
    <source>
        <dbReference type="ARBA" id="ARBA00022839"/>
    </source>
</evidence>
<evidence type="ECO:0000256" key="3">
    <source>
        <dbReference type="ARBA" id="ARBA00022574"/>
    </source>
</evidence>
<dbReference type="Pfam" id="PF00929">
    <property type="entry name" value="RNase_T"/>
    <property type="match status" value="1"/>
</dbReference>
<feature type="region of interest" description="Disordered" evidence="10">
    <location>
        <begin position="1069"/>
        <end position="1111"/>
    </location>
</feature>
<dbReference type="Gene3D" id="2.130.10.10">
    <property type="entry name" value="YVTN repeat-like/Quinoprotein amine dehydrogenase"/>
    <property type="match status" value="1"/>
</dbReference>
<comment type="domain">
    <text evidence="9">The linker, or PAN3 interaction domain (PID), between the WD40 repeats and the pseudo-UCH domain mediates interaction with PAN3.</text>
</comment>
<keyword evidence="3" id="KW-0853">WD repeat</keyword>
<dbReference type="PANTHER" id="PTHR15728">
    <property type="entry name" value="DEADENYLATION COMPLEX CATALYTIC SUBUNIT PAN2"/>
    <property type="match status" value="1"/>
</dbReference>
<feature type="domain" description="USP" evidence="11">
    <location>
        <begin position="468"/>
        <end position="817"/>
    </location>
</feature>
<comment type="subunit">
    <text evidence="9">Forms a heterotrimer with an asymmetric homodimer of the regulatory subunit PAN3 to form the poly(A)-nuclease (PAN) deadenylation complex.</text>
</comment>
<comment type="caution">
    <text evidence="9">Lacks conserved residue(s) required for the propagation of feature annotation.</text>
</comment>
<comment type="domain">
    <text evidence="9">Contains a pseudo-UCH domain. This ubiquitin C-terminal hydrolase (UCH)-like or ubiquitin specific protease (USP)-like domain is predicted to be catalytically inactive because it lacks the active site catalytic triad characteristic of thiol proteases, with residues at the equivalent structural positions that are incompatible with catalysis, and it cannot bind ubiquitin. It functions as a structural scaffold for intra- and intermolecular interactions in the complex.</text>
</comment>
<keyword evidence="6 9" id="KW-0479">Metal-binding</keyword>
<dbReference type="GO" id="GO:0004535">
    <property type="term" value="F:poly(A)-specific ribonuclease activity"/>
    <property type="evidence" value="ECO:0007669"/>
    <property type="project" value="UniProtKB-UniRule"/>
</dbReference>
<dbReference type="InterPro" id="IPR038765">
    <property type="entry name" value="Papain-like_cys_pep_sf"/>
</dbReference>
<comment type="subcellular location">
    <subcellularLocation>
        <location evidence="1 9">Cytoplasm</location>
    </subcellularLocation>
</comment>
<evidence type="ECO:0000256" key="10">
    <source>
        <dbReference type="SAM" id="MobiDB-lite"/>
    </source>
</evidence>
<dbReference type="SUPFAM" id="SSF50978">
    <property type="entry name" value="WD40 repeat-like"/>
    <property type="match status" value="1"/>
</dbReference>
<dbReference type="AlphaFoldDB" id="A0AAW0G5Z7"/>
<feature type="binding site" evidence="9">
    <location>
        <position position="872"/>
    </location>
    <ligand>
        <name>a divalent metal cation</name>
        <dbReference type="ChEBI" id="CHEBI:60240"/>
        <note>catalytic</note>
    </ligand>
</feature>
<dbReference type="InterPro" id="IPR015943">
    <property type="entry name" value="WD40/YVTN_repeat-like_dom_sf"/>
</dbReference>
<evidence type="ECO:0000256" key="2">
    <source>
        <dbReference type="ARBA" id="ARBA00022490"/>
    </source>
</evidence>
<reference evidence="12 13" key="1">
    <citation type="submission" date="2022-09" db="EMBL/GenBank/DDBJ databases">
        <authorList>
            <person name="Palmer J.M."/>
        </authorList>
    </citation>
    <scope>NUCLEOTIDE SEQUENCE [LARGE SCALE GENOMIC DNA]</scope>
    <source>
        <strain evidence="12 13">DSM 7382</strain>
    </source>
</reference>
<dbReference type="EMBL" id="JASBNA010000009">
    <property type="protein sequence ID" value="KAK7689093.1"/>
    <property type="molecule type" value="Genomic_DNA"/>
</dbReference>
<keyword evidence="4 9" id="KW-0507">mRNA processing</keyword>
<proteinExistence type="inferred from homology"/>
<dbReference type="SUPFAM" id="SSF53098">
    <property type="entry name" value="Ribonuclease H-like"/>
    <property type="match status" value="1"/>
</dbReference>
<dbReference type="InterPro" id="IPR036322">
    <property type="entry name" value="WD40_repeat_dom_sf"/>
</dbReference>
<evidence type="ECO:0000313" key="13">
    <source>
        <dbReference type="Proteomes" id="UP001385951"/>
    </source>
</evidence>
<feature type="binding site" evidence="9">
    <location>
        <position position="981"/>
    </location>
    <ligand>
        <name>a divalent metal cation</name>
        <dbReference type="ChEBI" id="CHEBI:60240"/>
        <note>catalytic</note>
    </ligand>
</feature>